<evidence type="ECO:0000256" key="5">
    <source>
        <dbReference type="ARBA" id="ARBA00020673"/>
    </source>
</evidence>
<evidence type="ECO:0000256" key="6">
    <source>
        <dbReference type="ARBA" id="ARBA00022692"/>
    </source>
</evidence>
<feature type="compositionally biased region" description="Low complexity" evidence="10">
    <location>
        <begin position="352"/>
        <end position="363"/>
    </location>
</feature>
<keyword evidence="8" id="KW-0333">Golgi apparatus</keyword>
<dbReference type="GeneID" id="19318933"/>
<feature type="domain" description="VTT" evidence="12">
    <location>
        <begin position="517"/>
        <end position="631"/>
    </location>
</feature>
<gene>
    <name evidence="13" type="ORF">PFL1_04833</name>
</gene>
<feature type="compositionally biased region" description="Basic and acidic residues" evidence="10">
    <location>
        <begin position="846"/>
        <end position="865"/>
    </location>
</feature>
<evidence type="ECO:0000313" key="14">
    <source>
        <dbReference type="Proteomes" id="UP000053664"/>
    </source>
</evidence>
<feature type="compositionally biased region" description="Acidic residues" evidence="10">
    <location>
        <begin position="700"/>
        <end position="729"/>
    </location>
</feature>
<feature type="transmembrane region" description="Helical" evidence="11">
    <location>
        <begin position="529"/>
        <end position="551"/>
    </location>
</feature>
<dbReference type="PANTHER" id="PTHR47549:SF3">
    <property type="entry name" value="GOLGI APPARATUS MEMBRANE PROTEIN TVP38"/>
    <property type="match status" value="1"/>
</dbReference>
<dbReference type="GO" id="GO:0000139">
    <property type="term" value="C:Golgi membrane"/>
    <property type="evidence" value="ECO:0007669"/>
    <property type="project" value="UniProtKB-SubCell"/>
</dbReference>
<feature type="transmembrane region" description="Helical" evidence="11">
    <location>
        <begin position="500"/>
        <end position="523"/>
    </location>
</feature>
<dbReference type="Pfam" id="PF09335">
    <property type="entry name" value="VTT_dom"/>
    <property type="match status" value="1"/>
</dbReference>
<evidence type="ECO:0000256" key="4">
    <source>
        <dbReference type="ARBA" id="ARBA00013533"/>
    </source>
</evidence>
<keyword evidence="9 11" id="KW-0472">Membrane</keyword>
<feature type="compositionally biased region" description="Basic and acidic residues" evidence="10">
    <location>
        <begin position="784"/>
        <end position="793"/>
    </location>
</feature>
<dbReference type="InterPro" id="IPR051076">
    <property type="entry name" value="Golgi_membrane_TVP38/TMEM64"/>
</dbReference>
<accession>A0A061H6Q5</accession>
<organism evidence="13 14">
    <name type="scientific">Pseudozyma flocculosa PF-1</name>
    <dbReference type="NCBI Taxonomy" id="1277687"/>
    <lineage>
        <taxon>Eukaryota</taxon>
        <taxon>Fungi</taxon>
        <taxon>Dikarya</taxon>
        <taxon>Basidiomycota</taxon>
        <taxon>Ustilaginomycotina</taxon>
        <taxon>Ustilaginomycetes</taxon>
        <taxon>Ustilaginales</taxon>
        <taxon>Ustilaginaceae</taxon>
        <taxon>Pseudozyma</taxon>
    </lineage>
</organism>
<evidence type="ECO:0000259" key="12">
    <source>
        <dbReference type="Pfam" id="PF09335"/>
    </source>
</evidence>
<proteinExistence type="inferred from homology"/>
<comment type="function">
    <text evidence="1">Golgi membrane protein involved in vesicular trafficking and spindle migration.</text>
</comment>
<evidence type="ECO:0000256" key="3">
    <source>
        <dbReference type="ARBA" id="ARBA00008640"/>
    </source>
</evidence>
<feature type="compositionally biased region" description="Basic and acidic residues" evidence="10">
    <location>
        <begin position="737"/>
        <end position="750"/>
    </location>
</feature>
<feature type="transmembrane region" description="Helical" evidence="11">
    <location>
        <begin position="672"/>
        <end position="689"/>
    </location>
</feature>
<feature type="region of interest" description="Disordered" evidence="10">
    <location>
        <begin position="825"/>
        <end position="865"/>
    </location>
</feature>
<feature type="compositionally biased region" description="Low complexity" evidence="10">
    <location>
        <begin position="22"/>
        <end position="39"/>
    </location>
</feature>
<dbReference type="Proteomes" id="UP000053664">
    <property type="component" value="Unassembled WGS sequence"/>
</dbReference>
<evidence type="ECO:0000313" key="13">
    <source>
        <dbReference type="EMBL" id="EPQ27695.1"/>
    </source>
</evidence>
<feature type="region of interest" description="Disordered" evidence="10">
    <location>
        <begin position="782"/>
        <end position="804"/>
    </location>
</feature>
<feature type="compositionally biased region" description="Gly residues" evidence="10">
    <location>
        <begin position="833"/>
        <end position="842"/>
    </location>
</feature>
<dbReference type="KEGG" id="pfp:PFL1_04833"/>
<evidence type="ECO:0000256" key="8">
    <source>
        <dbReference type="ARBA" id="ARBA00023034"/>
    </source>
</evidence>
<feature type="compositionally biased region" description="Low complexity" evidence="10">
    <location>
        <begin position="136"/>
        <end position="147"/>
    </location>
</feature>
<reference evidence="13 14" key="1">
    <citation type="journal article" date="2013" name="Plant Cell">
        <title>The transition from a phytopathogenic smut ancestor to an anamorphic biocontrol agent deciphered by comparative whole-genome analysis.</title>
        <authorList>
            <person name="Lefebvre F."/>
            <person name="Joly D.L."/>
            <person name="Labbe C."/>
            <person name="Teichmann B."/>
            <person name="Linning R."/>
            <person name="Belzile F."/>
            <person name="Bakkeren G."/>
            <person name="Belanger R.R."/>
        </authorList>
    </citation>
    <scope>NUCLEOTIDE SEQUENCE [LARGE SCALE GENOMIC DNA]</scope>
    <source>
        <strain evidence="13 14">PF-1</strain>
    </source>
</reference>
<feature type="region of interest" description="Disordered" evidence="10">
    <location>
        <begin position="700"/>
        <end position="760"/>
    </location>
</feature>
<comment type="similarity">
    <text evidence="3">Belongs to the TVP38/TMEM64 family.</text>
</comment>
<feature type="compositionally biased region" description="Basic and acidic residues" evidence="10">
    <location>
        <begin position="230"/>
        <end position="244"/>
    </location>
</feature>
<evidence type="ECO:0000256" key="7">
    <source>
        <dbReference type="ARBA" id="ARBA00022989"/>
    </source>
</evidence>
<keyword evidence="6 11" id="KW-0812">Transmembrane</keyword>
<sequence>MVPQPQHLSAGQRGSQARTPSPLARNAAAGPARRPAAHALQEASGATPNFELPTNPMFADVDRWDAEASTSQQPSTSSPFDSRSRSVPPLAFDGGASLSDRRQKAATRKLPPIDTVQRPGSKRRSLFGESEKRPASPHITSATPTSASHHHAARGGPVQRIASPHDDVGGESFTIEQALMPRRSSTMTPPVRQTSLSRVAANTAHSLMDAVTGRMSPAVRHGHGHSHSSKLSDRESISDDEAGKGHGKRAAGRFTPTVYRNRNEAFSAYPRGEKSAMVSFQDDAGSDAKYPHLVAEPDELGEGFGGQTSWRASLSESRRATPAAYRPRPGTPRKRGSGGHADDSTDVVLPASQSSSHSIHIGSPIVVPQARRGAIRLKPRRRRRSSRSSRADLTFRQRCYMFCASVAGFLRLLANPVEAGHRLREWLVDTRIYWDDAFRDPITGARCWRPAWLQAYVPLLIWLGISLSSTAMVITFHTEVFTGLDRLAAYLQELGLRGRLLLGSLIFITTFPPLPLYSTLIILCGFSFGLWQGFIISYISALSGAIVVFLLSRSLLKDWMVGLLNQSGGLKKVVRAIEKQPKLLFLVRLAPYPYNLMNTLLASSQTLTLKTYTTCTALALPKLLVHTGLGTSIKNFAAYNGVENGSGSDGDANGGDDDGAIVSHSAERVKQVAGFVGVGLCIGIFIYLLQVARKAVDELDDEGCDDGCDDGEASDLGESDDLLSGDSGDEGGGGQARESDGVGMDMRERYGPGSQGFRNGYAPILGSAEERLREQMRHSVVSFEHPHSSHSMEDVGSAGGSGGGPSIDLAEKIAEMEAHAEGMGLEGVSGSQADGGGVGVGGLPDWLHDAESPSRSDYSEDERRG</sequence>
<feature type="transmembrane region" description="Helical" evidence="11">
    <location>
        <begin position="459"/>
        <end position="480"/>
    </location>
</feature>
<dbReference type="HOGENOM" id="CLU_016389_0_0_1"/>
<comment type="subcellular location">
    <subcellularLocation>
        <location evidence="2">Golgi apparatus membrane</location>
        <topology evidence="2">Multi-pass membrane protein</topology>
    </subcellularLocation>
</comment>
<feature type="compositionally biased region" description="Low complexity" evidence="10">
    <location>
        <begin position="69"/>
        <end position="89"/>
    </location>
</feature>
<feature type="region of interest" description="Disordered" evidence="10">
    <location>
        <begin position="1"/>
        <end position="254"/>
    </location>
</feature>
<keyword evidence="7 11" id="KW-1133">Transmembrane helix</keyword>
<dbReference type="AlphaFoldDB" id="A0A061H6Q5"/>
<feature type="region of interest" description="Disordered" evidence="10">
    <location>
        <begin position="297"/>
        <end position="363"/>
    </location>
</feature>
<name>A0A061H6Q5_9BASI</name>
<feature type="compositionally biased region" description="Polar residues" evidence="10">
    <location>
        <begin position="183"/>
        <end position="197"/>
    </location>
</feature>
<evidence type="ECO:0000256" key="10">
    <source>
        <dbReference type="SAM" id="MobiDB-lite"/>
    </source>
</evidence>
<dbReference type="GO" id="GO:0000022">
    <property type="term" value="P:mitotic spindle elongation"/>
    <property type="evidence" value="ECO:0007669"/>
    <property type="project" value="TreeGrafter"/>
</dbReference>
<dbReference type="OrthoDB" id="166803at2759"/>
<evidence type="ECO:0000256" key="9">
    <source>
        <dbReference type="ARBA" id="ARBA00023136"/>
    </source>
</evidence>
<dbReference type="RefSeq" id="XP_007880552.1">
    <property type="nucleotide sequence ID" value="XM_007882361.1"/>
</dbReference>
<evidence type="ECO:0000256" key="2">
    <source>
        <dbReference type="ARBA" id="ARBA00004653"/>
    </source>
</evidence>
<dbReference type="GO" id="GO:0016192">
    <property type="term" value="P:vesicle-mediated transport"/>
    <property type="evidence" value="ECO:0007669"/>
    <property type="project" value="TreeGrafter"/>
</dbReference>
<feature type="compositionally biased region" description="Polar residues" evidence="10">
    <location>
        <begin position="1"/>
        <end position="19"/>
    </location>
</feature>
<protein>
    <recommendedName>
        <fullName evidence="4">Golgi apparatus membrane protein TVP38</fullName>
    </recommendedName>
    <alternativeName>
        <fullName evidence="5">Golgi apparatus membrane protein tvp38</fullName>
    </alternativeName>
</protein>
<dbReference type="eggNOG" id="KOG3140">
    <property type="taxonomic scope" value="Eukaryota"/>
</dbReference>
<dbReference type="PANTHER" id="PTHR47549">
    <property type="entry name" value="GOLGI APPARATUS MEMBRANE PROTEIN TVP38-RELATED"/>
    <property type="match status" value="1"/>
</dbReference>
<dbReference type="InterPro" id="IPR032816">
    <property type="entry name" value="VTT_dom"/>
</dbReference>
<evidence type="ECO:0000256" key="11">
    <source>
        <dbReference type="SAM" id="Phobius"/>
    </source>
</evidence>
<dbReference type="EMBL" id="KE361638">
    <property type="protein sequence ID" value="EPQ27695.1"/>
    <property type="molecule type" value="Genomic_DNA"/>
</dbReference>
<evidence type="ECO:0000256" key="1">
    <source>
        <dbReference type="ARBA" id="ARBA00002978"/>
    </source>
</evidence>